<protein>
    <submittedName>
        <fullName evidence="2">Uncharacterized protein</fullName>
    </submittedName>
</protein>
<feature type="region of interest" description="Disordered" evidence="1">
    <location>
        <begin position="98"/>
        <end position="129"/>
    </location>
</feature>
<evidence type="ECO:0000313" key="3">
    <source>
        <dbReference type="Proteomes" id="UP000269721"/>
    </source>
</evidence>
<dbReference type="Proteomes" id="UP000269721">
    <property type="component" value="Unassembled WGS sequence"/>
</dbReference>
<accession>A0A4P9WCI5</accession>
<evidence type="ECO:0000256" key="1">
    <source>
        <dbReference type="SAM" id="MobiDB-lite"/>
    </source>
</evidence>
<dbReference type="AlphaFoldDB" id="A0A4P9WCI5"/>
<feature type="region of interest" description="Disordered" evidence="1">
    <location>
        <begin position="182"/>
        <end position="203"/>
    </location>
</feature>
<feature type="compositionally biased region" description="Low complexity" evidence="1">
    <location>
        <begin position="183"/>
        <end position="194"/>
    </location>
</feature>
<keyword evidence="3" id="KW-1185">Reference proteome</keyword>
<evidence type="ECO:0000313" key="2">
    <source>
        <dbReference type="EMBL" id="RKO90032.1"/>
    </source>
</evidence>
<name>A0A4P9WCI5_9FUNG</name>
<reference evidence="3" key="1">
    <citation type="journal article" date="2018" name="Nat. Microbiol.">
        <title>Leveraging single-cell genomics to expand the fungal tree of life.</title>
        <authorList>
            <person name="Ahrendt S.R."/>
            <person name="Quandt C.A."/>
            <person name="Ciobanu D."/>
            <person name="Clum A."/>
            <person name="Salamov A."/>
            <person name="Andreopoulos B."/>
            <person name="Cheng J.F."/>
            <person name="Woyke T."/>
            <person name="Pelin A."/>
            <person name="Henrissat B."/>
            <person name="Reynolds N.K."/>
            <person name="Benny G.L."/>
            <person name="Smith M.E."/>
            <person name="James T.Y."/>
            <person name="Grigoriev I.V."/>
        </authorList>
    </citation>
    <scope>NUCLEOTIDE SEQUENCE [LARGE SCALE GENOMIC DNA]</scope>
</reference>
<sequence>MLGKYRGCERKAGEMGEIACGDPRQRVRNADSRFLLLRLVIADNKNAIAVRGLKVGVGRLPGREGVGAREVWRQARCVGFDISPCPLVLWTQSGPVPRHAATGTASGETMRPHNRRSSSAAADRHRASHPGVAPAVLTRVRGEVRIRSRSAVPAARSLDCWHHHHHHRAACYKCRRYHRPRRSPAAATTRRASPVKSIVVTRK</sequence>
<gene>
    <name evidence="2" type="ORF">BDK51DRAFT_47114</name>
</gene>
<organism evidence="2 3">
    <name type="scientific">Blyttiomyces helicus</name>
    <dbReference type="NCBI Taxonomy" id="388810"/>
    <lineage>
        <taxon>Eukaryota</taxon>
        <taxon>Fungi</taxon>
        <taxon>Fungi incertae sedis</taxon>
        <taxon>Chytridiomycota</taxon>
        <taxon>Chytridiomycota incertae sedis</taxon>
        <taxon>Chytridiomycetes</taxon>
        <taxon>Chytridiomycetes incertae sedis</taxon>
        <taxon>Blyttiomyces</taxon>
    </lineage>
</organism>
<dbReference type="EMBL" id="KZ995759">
    <property type="protein sequence ID" value="RKO90032.1"/>
    <property type="molecule type" value="Genomic_DNA"/>
</dbReference>
<proteinExistence type="predicted"/>